<dbReference type="EMBL" id="MK071979">
    <property type="protein sequence ID" value="AYV75168.1"/>
    <property type="molecule type" value="Genomic_DNA"/>
</dbReference>
<proteinExistence type="predicted"/>
<gene>
    <name evidence="1" type="ORF">Terrestrivirus1_42</name>
</gene>
<organism evidence="1">
    <name type="scientific">Terrestrivirus sp</name>
    <dbReference type="NCBI Taxonomy" id="2487775"/>
    <lineage>
        <taxon>Viruses</taxon>
        <taxon>Varidnaviria</taxon>
        <taxon>Bamfordvirae</taxon>
        <taxon>Nucleocytoviricota</taxon>
        <taxon>Megaviricetes</taxon>
        <taxon>Imitervirales</taxon>
        <taxon>Mimiviridae</taxon>
        <taxon>Klosneuvirinae</taxon>
    </lineage>
</organism>
<accession>A0A3G4ZK06</accession>
<protein>
    <submittedName>
        <fullName evidence="1">Uncharacterized protein</fullName>
    </submittedName>
</protein>
<evidence type="ECO:0000313" key="1">
    <source>
        <dbReference type="EMBL" id="AYV75168.1"/>
    </source>
</evidence>
<reference evidence="1" key="1">
    <citation type="submission" date="2018-10" db="EMBL/GenBank/DDBJ databases">
        <title>Hidden diversity of soil giant viruses.</title>
        <authorList>
            <person name="Schulz F."/>
            <person name="Alteio L."/>
            <person name="Goudeau D."/>
            <person name="Ryan E.M."/>
            <person name="Malmstrom R.R."/>
            <person name="Blanchard J."/>
            <person name="Woyke T."/>
        </authorList>
    </citation>
    <scope>NUCLEOTIDE SEQUENCE</scope>
    <source>
        <strain evidence="1">TEV1</strain>
    </source>
</reference>
<sequence>MNDDIHDLKQESIACNKEENLINKLEGNGYDLIFDSSIYPFLCSNMTKLSVNITNNGVDITDKLYNSPYYVICGGSQVYTNKLNNESKNNLYPVEDVPFGLLVYHEIVIYFEVPSEMQNELLSTTFNFSYTTFDLEETQNMVEIKWPNQIDPHYEQQNYLRFLSGMCGMTYGAFIEGTDEFNHISYSDVYNFNSVNSRVYNLKFTKVNKPLYQTRKVGETNMIYLGSNESIAILVESSHDHGSAAVFDAVYYKFSTQNNEYTNMNMKIFLGNCDSVTNFSIISQNELNNPTIVLDDVLINSSTEIHNEDNSYTYCFKDFNYIRVINRLDYVTQMKNRQSWIKVNNLVPGTYILKVDRIFVDSAPRRGLTRLPKITMIPTDPTQLAYLQMNSMANSIKNIMVLQE</sequence>
<name>A0A3G4ZK06_9VIRU</name>